<dbReference type="Gene3D" id="3.90.25.10">
    <property type="entry name" value="UDP-galactose 4-epimerase, domain 1"/>
    <property type="match status" value="1"/>
</dbReference>
<evidence type="ECO:0000313" key="5">
    <source>
        <dbReference type="Proteomes" id="UP001305779"/>
    </source>
</evidence>
<name>A0ABR0F4F2_ZASCE</name>
<evidence type="ECO:0000256" key="1">
    <source>
        <dbReference type="ARBA" id="ARBA00022857"/>
    </source>
</evidence>
<dbReference type="PANTHER" id="PTHR47706:SF1">
    <property type="entry name" value="CIPA-LIKE, PUTATIVE (AFU_ORTHOLOGUE AFUA_1G12460)-RELATED"/>
    <property type="match status" value="1"/>
</dbReference>
<sequence length="314" mass="34557">MASQTIQKVALAGASGLLGTPMLHALLNAGFDVTVLTRHSSTATFPSTVSNVVRVDYENLNELRQALKGQDALISTLTTFSISTQEKLIDAAIAAGVKRFLPSEFGSDCSIKEVREMPMYKDKSEIDTYLRSRCEEQGVEMTWTAVYCSCFLDWGIDNNFYLNLKDKTCTLYDGGDFPTATSPTDWVGEAVVGVLKHADETRNREVKVSGIDISQRELLSIAQEVTGKEGWSATESTSQAAYEGAMEVFEKNRSNVWGWVMGMLVKGVFGEGCTRDFVGGKNDNGVLGLRQITREEVRGYFERAVRVGKSSKTF</sequence>
<dbReference type="InterPro" id="IPR051609">
    <property type="entry name" value="NmrA/Isoflavone_reductase-like"/>
</dbReference>
<dbReference type="InterPro" id="IPR045312">
    <property type="entry name" value="PCBER-like"/>
</dbReference>
<accession>A0ABR0F4F2</accession>
<dbReference type="EMBL" id="JAXOVC010000001">
    <property type="protein sequence ID" value="KAK4508191.1"/>
    <property type="molecule type" value="Genomic_DNA"/>
</dbReference>
<dbReference type="Proteomes" id="UP001305779">
    <property type="component" value="Unassembled WGS sequence"/>
</dbReference>
<dbReference type="Gene3D" id="3.40.50.720">
    <property type="entry name" value="NAD(P)-binding Rossmann-like Domain"/>
    <property type="match status" value="1"/>
</dbReference>
<feature type="domain" description="NmrA-like" evidence="3">
    <location>
        <begin position="7"/>
        <end position="229"/>
    </location>
</feature>
<keyword evidence="5" id="KW-1185">Reference proteome</keyword>
<dbReference type="InterPro" id="IPR036291">
    <property type="entry name" value="NAD(P)-bd_dom_sf"/>
</dbReference>
<keyword evidence="1" id="KW-0521">NADP</keyword>
<comment type="caution">
    <text evidence="4">The sequence shown here is derived from an EMBL/GenBank/DDBJ whole genome shotgun (WGS) entry which is preliminary data.</text>
</comment>
<protein>
    <recommendedName>
        <fullName evidence="3">NmrA-like domain-containing protein</fullName>
    </recommendedName>
</protein>
<reference evidence="4 5" key="1">
    <citation type="journal article" date="2023" name="G3 (Bethesda)">
        <title>A chromosome-level genome assembly of Zasmidium syzygii isolated from banana leaves.</title>
        <authorList>
            <person name="van Westerhoven A.C."/>
            <person name="Mehrabi R."/>
            <person name="Talebi R."/>
            <person name="Steentjes M.B.F."/>
            <person name="Corcolon B."/>
            <person name="Chong P.A."/>
            <person name="Kema G.H.J."/>
            <person name="Seidl M.F."/>
        </authorList>
    </citation>
    <scope>NUCLEOTIDE SEQUENCE [LARGE SCALE GENOMIC DNA]</scope>
    <source>
        <strain evidence="4 5">P124</strain>
    </source>
</reference>
<evidence type="ECO:0000256" key="2">
    <source>
        <dbReference type="ARBA" id="ARBA00023002"/>
    </source>
</evidence>
<dbReference type="CDD" id="cd05259">
    <property type="entry name" value="PCBER_SDR_a"/>
    <property type="match status" value="1"/>
</dbReference>
<organism evidence="4 5">
    <name type="scientific">Zasmidium cellare</name>
    <name type="common">Wine cellar mold</name>
    <name type="synonym">Racodium cellare</name>
    <dbReference type="NCBI Taxonomy" id="395010"/>
    <lineage>
        <taxon>Eukaryota</taxon>
        <taxon>Fungi</taxon>
        <taxon>Dikarya</taxon>
        <taxon>Ascomycota</taxon>
        <taxon>Pezizomycotina</taxon>
        <taxon>Dothideomycetes</taxon>
        <taxon>Dothideomycetidae</taxon>
        <taxon>Mycosphaerellales</taxon>
        <taxon>Mycosphaerellaceae</taxon>
        <taxon>Zasmidium</taxon>
    </lineage>
</organism>
<gene>
    <name evidence="4" type="ORF">PRZ48_001929</name>
</gene>
<keyword evidence="2" id="KW-0560">Oxidoreductase</keyword>
<evidence type="ECO:0000259" key="3">
    <source>
        <dbReference type="Pfam" id="PF05368"/>
    </source>
</evidence>
<evidence type="ECO:0000313" key="4">
    <source>
        <dbReference type="EMBL" id="KAK4508191.1"/>
    </source>
</evidence>
<dbReference type="PANTHER" id="PTHR47706">
    <property type="entry name" value="NMRA-LIKE FAMILY PROTEIN"/>
    <property type="match status" value="1"/>
</dbReference>
<proteinExistence type="predicted"/>
<dbReference type="SUPFAM" id="SSF51735">
    <property type="entry name" value="NAD(P)-binding Rossmann-fold domains"/>
    <property type="match status" value="1"/>
</dbReference>
<dbReference type="InterPro" id="IPR008030">
    <property type="entry name" value="NmrA-like"/>
</dbReference>
<dbReference type="Pfam" id="PF05368">
    <property type="entry name" value="NmrA"/>
    <property type="match status" value="1"/>
</dbReference>